<evidence type="ECO:0000313" key="3">
    <source>
        <dbReference type="Proteomes" id="UP000076502"/>
    </source>
</evidence>
<keyword evidence="3" id="KW-1185">Reference proteome</keyword>
<feature type="region of interest" description="Disordered" evidence="1">
    <location>
        <begin position="1"/>
        <end position="30"/>
    </location>
</feature>
<dbReference type="EMBL" id="KQ434829">
    <property type="protein sequence ID" value="KZC07768.1"/>
    <property type="molecule type" value="Genomic_DNA"/>
</dbReference>
<dbReference type="AlphaFoldDB" id="A0A154P970"/>
<dbReference type="Proteomes" id="UP000076502">
    <property type="component" value="Unassembled WGS sequence"/>
</dbReference>
<evidence type="ECO:0000313" key="2">
    <source>
        <dbReference type="EMBL" id="KZC07768.1"/>
    </source>
</evidence>
<sequence length="66" mass="7922">MKEREREREQVREKKGERERTEKKQGRNVKTGDRCLAAILAVLRGLRMSGPGLLRSNERRVRRKRY</sequence>
<organism evidence="2 3">
    <name type="scientific">Dufourea novaeangliae</name>
    <name type="common">Sweat bee</name>
    <dbReference type="NCBI Taxonomy" id="178035"/>
    <lineage>
        <taxon>Eukaryota</taxon>
        <taxon>Metazoa</taxon>
        <taxon>Ecdysozoa</taxon>
        <taxon>Arthropoda</taxon>
        <taxon>Hexapoda</taxon>
        <taxon>Insecta</taxon>
        <taxon>Pterygota</taxon>
        <taxon>Neoptera</taxon>
        <taxon>Endopterygota</taxon>
        <taxon>Hymenoptera</taxon>
        <taxon>Apocrita</taxon>
        <taxon>Aculeata</taxon>
        <taxon>Apoidea</taxon>
        <taxon>Anthophila</taxon>
        <taxon>Halictidae</taxon>
        <taxon>Rophitinae</taxon>
        <taxon>Dufourea</taxon>
    </lineage>
</organism>
<evidence type="ECO:0000256" key="1">
    <source>
        <dbReference type="SAM" id="MobiDB-lite"/>
    </source>
</evidence>
<protein>
    <submittedName>
        <fullName evidence="2">Uncharacterized protein</fullName>
    </submittedName>
</protein>
<reference evidence="2 3" key="1">
    <citation type="submission" date="2015-07" db="EMBL/GenBank/DDBJ databases">
        <title>The genome of Dufourea novaeangliae.</title>
        <authorList>
            <person name="Pan H."/>
            <person name="Kapheim K."/>
        </authorList>
    </citation>
    <scope>NUCLEOTIDE SEQUENCE [LARGE SCALE GENOMIC DNA]</scope>
    <source>
        <strain evidence="2">0120121106</strain>
        <tissue evidence="2">Whole body</tissue>
    </source>
</reference>
<accession>A0A154P970</accession>
<name>A0A154P970_DUFNO</name>
<gene>
    <name evidence="2" type="ORF">WN55_08090</name>
</gene>
<proteinExistence type="predicted"/>